<dbReference type="eggNOG" id="COG1520">
    <property type="taxonomic scope" value="Bacteria"/>
</dbReference>
<dbReference type="AlphaFoldDB" id="A0A084TL77"/>
<sequence length="451" mass="48748">MLKRTPSLNIWFLITCSTLLLSGCSKDDTANTAPQNNGPKGIVDAVQTFGGTLNESANAVIATQDGGFAVLGHTQSMDGDITDKTNESFDFWVLKFNSDKTLQWSKTYGGSENDRGHAIVQTQDGGLAVLGFSDSNDQDVSNNNGLKDYWLAKLSANGTLQWQKSFGYAGIDTGYAIITTADQGFLITGVLDVTASGGEGNSRTNAKHAGGDYWAIKLNASGDKEWSQYYGGFFTDTPYGVVQTEDHGFIMVGSSDSEDVDISNNIGSYDFWVVRTSASGDIVWEKNFGGTEIDEARSITPSNDGNYMIVGDTRSSDVNVSNNYGLADLWLIKITPEGELLWEKSYGGSGFDVGRSIKKTQENHFIIAGSSRSLNGHLTNNYGQNDAWVIKINSQGAIAWQKTIGGSQIDFFYDIAQLNDGSIVAVGESNSDDFDVLENKGFTDLLMVTLK</sequence>
<organism evidence="2 3">
    <name type="scientific">Mangrovimonas yunxiaonensis</name>
    <dbReference type="NCBI Taxonomy" id="1197477"/>
    <lineage>
        <taxon>Bacteria</taxon>
        <taxon>Pseudomonadati</taxon>
        <taxon>Bacteroidota</taxon>
        <taxon>Flavobacteriia</taxon>
        <taxon>Flavobacteriales</taxon>
        <taxon>Flavobacteriaceae</taxon>
        <taxon>Mangrovimonas</taxon>
    </lineage>
</organism>
<dbReference type="OrthoDB" id="9811934at2"/>
<dbReference type="STRING" id="1197477.IA57_06440"/>
<reference evidence="2 3" key="1">
    <citation type="journal article" date="2014" name="Genome Announc.">
        <title>Draft Genome Sequence of the Algicidal Bacterium Mangrovimonas yunxiaonensis Strain LY01.</title>
        <authorList>
            <person name="Li Y."/>
            <person name="Zhu H."/>
            <person name="Li C."/>
            <person name="Zhang H."/>
            <person name="Chen Z."/>
            <person name="Zheng W."/>
            <person name="Xu H."/>
            <person name="Zheng T."/>
        </authorList>
    </citation>
    <scope>NUCLEOTIDE SEQUENCE [LARGE SCALE GENOMIC DNA]</scope>
    <source>
        <strain evidence="2 3">LY01</strain>
    </source>
</reference>
<reference evidence="3" key="2">
    <citation type="submission" date="2014-07" db="EMBL/GenBank/DDBJ databases">
        <title>Genome sequence of Mangrovimonas yunxiaonensis.</title>
        <authorList>
            <person name="Li Y."/>
            <person name="Zheng T."/>
        </authorList>
    </citation>
    <scope>NUCLEOTIDE SEQUENCE [LARGE SCALE GENOMIC DNA]</scope>
    <source>
        <strain evidence="3">LY01</strain>
    </source>
</reference>
<keyword evidence="3" id="KW-1185">Reference proteome</keyword>
<comment type="caution">
    <text evidence="2">The sequence shown here is derived from an EMBL/GenBank/DDBJ whole genome shotgun (WGS) entry which is preliminary data.</text>
</comment>
<name>A0A084TL77_9FLAO</name>
<evidence type="ECO:0000313" key="3">
    <source>
        <dbReference type="Proteomes" id="UP000028521"/>
    </source>
</evidence>
<dbReference type="PANTHER" id="PTHR42754">
    <property type="entry name" value="ENDOGLUCANASE"/>
    <property type="match status" value="1"/>
</dbReference>
<dbReference type="PROSITE" id="PS51257">
    <property type="entry name" value="PROKAR_LIPOPROTEIN"/>
    <property type="match status" value="1"/>
</dbReference>
<dbReference type="RefSeq" id="WP_036120713.1">
    <property type="nucleotide sequence ID" value="NZ_BMET01000001.1"/>
</dbReference>
<feature type="signal peptide" evidence="1">
    <location>
        <begin position="1"/>
        <end position="22"/>
    </location>
</feature>
<protein>
    <submittedName>
        <fullName evidence="2">Protein with an N-terminal beta-propellor repeat domain protein</fullName>
    </submittedName>
</protein>
<accession>A0A084TL77</accession>
<dbReference type="Proteomes" id="UP000028521">
    <property type="component" value="Unassembled WGS sequence"/>
</dbReference>
<gene>
    <name evidence="2" type="ORF">IA57_06440</name>
</gene>
<keyword evidence="1" id="KW-0732">Signal</keyword>
<evidence type="ECO:0000313" key="2">
    <source>
        <dbReference type="EMBL" id="KFB01463.1"/>
    </source>
</evidence>
<dbReference type="EMBL" id="JPFK01000005">
    <property type="protein sequence ID" value="KFB01463.1"/>
    <property type="molecule type" value="Genomic_DNA"/>
</dbReference>
<evidence type="ECO:0000256" key="1">
    <source>
        <dbReference type="SAM" id="SignalP"/>
    </source>
</evidence>
<proteinExistence type="predicted"/>
<dbReference type="PANTHER" id="PTHR42754:SF1">
    <property type="entry name" value="LIPOPROTEIN"/>
    <property type="match status" value="1"/>
</dbReference>
<feature type="chain" id="PRO_5001782778" evidence="1">
    <location>
        <begin position="23"/>
        <end position="451"/>
    </location>
</feature>